<accession>A0ABQ5UHJ8</accession>
<dbReference type="EMBL" id="BSNG01000001">
    <property type="protein sequence ID" value="GLQ10644.1"/>
    <property type="molecule type" value="Genomic_DNA"/>
</dbReference>
<proteinExistence type="predicted"/>
<keyword evidence="2" id="KW-1185">Reference proteome</keyword>
<gene>
    <name evidence="1" type="ORF">GCM10007913_25760</name>
</gene>
<name>A0ABQ5UHJ8_9HYPH</name>
<comment type="caution">
    <text evidence="1">The sequence shown here is derived from an EMBL/GenBank/DDBJ whole genome shotgun (WGS) entry which is preliminary data.</text>
</comment>
<protein>
    <submittedName>
        <fullName evidence="1">Uncharacterized protein</fullName>
    </submittedName>
</protein>
<reference evidence="1" key="2">
    <citation type="submission" date="2023-01" db="EMBL/GenBank/DDBJ databases">
        <title>Draft genome sequence of Devosia yakushimensis strain NBRC 103855.</title>
        <authorList>
            <person name="Sun Q."/>
            <person name="Mori K."/>
        </authorList>
    </citation>
    <scope>NUCLEOTIDE SEQUENCE</scope>
    <source>
        <strain evidence="1">NBRC 103855</strain>
    </source>
</reference>
<sequence length="90" mass="9132">MPTATALKAAMPNYEGDVNDRAASAGGDVPPGELLAGNQGCTEVNAQSGFIPDLTNIEDALNAYTNAGLPYRVGGARNRISISGALRGLA</sequence>
<reference evidence="1" key="1">
    <citation type="journal article" date="2014" name="Int. J. Syst. Evol. Microbiol.">
        <title>Complete genome of a new Firmicutes species belonging to the dominant human colonic microbiota ('Ruminococcus bicirculans') reveals two chromosomes and a selective capacity to utilize plant glucans.</title>
        <authorList>
            <consortium name="NISC Comparative Sequencing Program"/>
            <person name="Wegmann U."/>
            <person name="Louis P."/>
            <person name="Goesmann A."/>
            <person name="Henrissat B."/>
            <person name="Duncan S.H."/>
            <person name="Flint H.J."/>
        </authorList>
    </citation>
    <scope>NUCLEOTIDE SEQUENCE</scope>
    <source>
        <strain evidence="1">NBRC 103855</strain>
    </source>
</reference>
<dbReference type="Proteomes" id="UP001161406">
    <property type="component" value="Unassembled WGS sequence"/>
</dbReference>
<evidence type="ECO:0000313" key="2">
    <source>
        <dbReference type="Proteomes" id="UP001161406"/>
    </source>
</evidence>
<evidence type="ECO:0000313" key="1">
    <source>
        <dbReference type="EMBL" id="GLQ10644.1"/>
    </source>
</evidence>
<organism evidence="1 2">
    <name type="scientific">Devosia yakushimensis</name>
    <dbReference type="NCBI Taxonomy" id="470028"/>
    <lineage>
        <taxon>Bacteria</taxon>
        <taxon>Pseudomonadati</taxon>
        <taxon>Pseudomonadota</taxon>
        <taxon>Alphaproteobacteria</taxon>
        <taxon>Hyphomicrobiales</taxon>
        <taxon>Devosiaceae</taxon>
        <taxon>Devosia</taxon>
    </lineage>
</organism>